<reference evidence="6" key="1">
    <citation type="submission" date="2018-05" db="EMBL/GenBank/DDBJ databases">
        <authorList>
            <person name="Lanie J.A."/>
            <person name="Ng W.-L."/>
            <person name="Kazmierczak K.M."/>
            <person name="Andrzejewski T.M."/>
            <person name="Davidsen T.M."/>
            <person name="Wayne K.J."/>
            <person name="Tettelin H."/>
            <person name="Glass J.I."/>
            <person name="Rusch D."/>
            <person name="Podicherti R."/>
            <person name="Tsui H.-C.T."/>
            <person name="Winkler M.E."/>
        </authorList>
    </citation>
    <scope>NUCLEOTIDE SEQUENCE</scope>
</reference>
<name>A0A381R6W3_9ZZZZ</name>
<keyword evidence="4" id="KW-0472">Membrane</keyword>
<keyword evidence="3" id="KW-1133">Transmembrane helix</keyword>
<organism evidence="6">
    <name type="scientific">marine metagenome</name>
    <dbReference type="NCBI Taxonomy" id="408172"/>
    <lineage>
        <taxon>unclassified sequences</taxon>
        <taxon>metagenomes</taxon>
        <taxon>ecological metagenomes</taxon>
    </lineage>
</organism>
<gene>
    <name evidence="6" type="ORF">METZ01_LOCUS40266</name>
</gene>
<protein>
    <recommendedName>
        <fullName evidence="5">DUF1232 domain-containing protein</fullName>
    </recommendedName>
</protein>
<dbReference type="InterPro" id="IPR010652">
    <property type="entry name" value="DUF1232"/>
</dbReference>
<evidence type="ECO:0000256" key="3">
    <source>
        <dbReference type="ARBA" id="ARBA00022989"/>
    </source>
</evidence>
<proteinExistence type="predicted"/>
<dbReference type="GO" id="GO:0012505">
    <property type="term" value="C:endomembrane system"/>
    <property type="evidence" value="ECO:0007669"/>
    <property type="project" value="UniProtKB-SubCell"/>
</dbReference>
<feature type="domain" description="DUF1232" evidence="5">
    <location>
        <begin position="90"/>
        <end position="120"/>
    </location>
</feature>
<comment type="subcellular location">
    <subcellularLocation>
        <location evidence="1">Endomembrane system</location>
        <topology evidence="1">Multi-pass membrane protein</topology>
    </subcellularLocation>
</comment>
<evidence type="ECO:0000313" key="6">
    <source>
        <dbReference type="EMBL" id="SUZ87412.1"/>
    </source>
</evidence>
<evidence type="ECO:0000256" key="4">
    <source>
        <dbReference type="ARBA" id="ARBA00023136"/>
    </source>
</evidence>
<dbReference type="AlphaFoldDB" id="A0A381R6W3"/>
<evidence type="ECO:0000256" key="2">
    <source>
        <dbReference type="ARBA" id="ARBA00022692"/>
    </source>
</evidence>
<sequence length="137" mass="15941">MIIYSKLQLMNPSDQLQLTAEDKDRYEKRISEIDLNDIPMVLKEVPKKIESLVSHPNLLDYQVELVTDISKLLSLLKDLPQLNEDLKKRIVFALEYFLEELDEIPDSSPLIGLLDDYVLVRWVVDSLMADYSELFEA</sequence>
<keyword evidence="2" id="KW-0812">Transmembrane</keyword>
<accession>A0A381R6W3</accession>
<dbReference type="Pfam" id="PF06803">
    <property type="entry name" value="DUF1232"/>
    <property type="match status" value="1"/>
</dbReference>
<evidence type="ECO:0000256" key="1">
    <source>
        <dbReference type="ARBA" id="ARBA00004127"/>
    </source>
</evidence>
<dbReference type="EMBL" id="UINC01001723">
    <property type="protein sequence ID" value="SUZ87412.1"/>
    <property type="molecule type" value="Genomic_DNA"/>
</dbReference>
<evidence type="ECO:0000259" key="5">
    <source>
        <dbReference type="Pfam" id="PF06803"/>
    </source>
</evidence>